<comment type="function">
    <text evidence="2">Participates in chromosomal partition during cell division. May act via the formation of a condensin-like complex containing Smc and ScpB that pull DNA away from mid-cell into both cell halves.</text>
</comment>
<keyword evidence="2" id="KW-0131">Cell cycle</keyword>
<reference evidence="3 4" key="1">
    <citation type="submission" date="2015-11" db="EMBL/GenBank/DDBJ databases">
        <title>Genomic analysis of 38 Legionella species identifies large and diverse effector repertoires.</title>
        <authorList>
            <person name="Burstein D."/>
            <person name="Amaro F."/>
            <person name="Zusman T."/>
            <person name="Lifshitz Z."/>
            <person name="Cohen O."/>
            <person name="Gilbert J.A."/>
            <person name="Pupko T."/>
            <person name="Shuman H.A."/>
            <person name="Segal G."/>
        </authorList>
    </citation>
    <scope>NUCLEOTIDE SEQUENCE [LARGE SCALE GENOMIC DNA]</scope>
    <source>
        <strain evidence="3 4">ATCC 49504</strain>
    </source>
</reference>
<dbReference type="AlphaFoldDB" id="A0A0W0TPB0"/>
<dbReference type="GO" id="GO:0051301">
    <property type="term" value="P:cell division"/>
    <property type="evidence" value="ECO:0007669"/>
    <property type="project" value="UniProtKB-KW"/>
</dbReference>
<comment type="subunit">
    <text evidence="2">Component of a cohesin-like complex composed of ScpA, ScpB and the Smc homodimer, in which ScpA and ScpB bind to the head domain of Smc. The presence of the three proteins is required for the association of the complex with DNA.</text>
</comment>
<accession>A0A0W0TPB0</accession>
<dbReference type="GO" id="GO:0006260">
    <property type="term" value="P:DNA replication"/>
    <property type="evidence" value="ECO:0007669"/>
    <property type="project" value="UniProtKB-UniRule"/>
</dbReference>
<comment type="similarity">
    <text evidence="2">Belongs to the ScpA family.</text>
</comment>
<keyword evidence="2" id="KW-0159">Chromosome partition</keyword>
<sequence>MDAAAALEDVPVLAVVGGKPLTGLPEDLFIPPDALELLLDTFSGPMDLLLYLVRRQNLDILDLPIALITRQYLEYIDLLQARRLELAAEYLLMAAVLLEIKSRMLLPVEAESGESEEEDPRMELVRRLQDYEIMREAALALDAFKRQERDVFAVQIEAPEVVLVKSMPQVTLEMLVEAMESILTHEKVHEHHQIQREPLSVRERMIWVLERIEAGGNTLFSMLITRAGGRPELVVTLLALLELARQSLVVMLQSEAFGPITLQKVHDA</sequence>
<dbReference type="EMBL" id="LNYC01000070">
    <property type="protein sequence ID" value="KTC97442.1"/>
    <property type="molecule type" value="Genomic_DNA"/>
</dbReference>
<dbReference type="PANTHER" id="PTHR33969:SF2">
    <property type="entry name" value="SEGREGATION AND CONDENSATION PROTEIN A"/>
    <property type="match status" value="1"/>
</dbReference>
<gene>
    <name evidence="2 3" type="primary">scpA</name>
    <name evidence="3" type="ORF">Lgee_1763</name>
</gene>
<dbReference type="PANTHER" id="PTHR33969">
    <property type="entry name" value="SEGREGATION AND CONDENSATION PROTEIN A"/>
    <property type="match status" value="1"/>
</dbReference>
<evidence type="ECO:0000256" key="1">
    <source>
        <dbReference type="ARBA" id="ARBA00044777"/>
    </source>
</evidence>
<comment type="caution">
    <text evidence="3">The sequence shown here is derived from an EMBL/GenBank/DDBJ whole genome shotgun (WGS) entry which is preliminary data.</text>
</comment>
<dbReference type="PATRIC" id="fig|45065.4.peg.1914"/>
<dbReference type="Pfam" id="PF02616">
    <property type="entry name" value="SMC_ScpA"/>
    <property type="match status" value="1"/>
</dbReference>
<organism evidence="3 4">
    <name type="scientific">Legionella geestiana</name>
    <dbReference type="NCBI Taxonomy" id="45065"/>
    <lineage>
        <taxon>Bacteria</taxon>
        <taxon>Pseudomonadati</taxon>
        <taxon>Pseudomonadota</taxon>
        <taxon>Gammaproteobacteria</taxon>
        <taxon>Legionellales</taxon>
        <taxon>Legionellaceae</taxon>
        <taxon>Legionella</taxon>
    </lineage>
</organism>
<name>A0A0W0TPB0_9GAMM</name>
<keyword evidence="2" id="KW-0132">Cell division</keyword>
<dbReference type="OrthoDB" id="9811016at2"/>
<dbReference type="HAMAP" id="MF_01805">
    <property type="entry name" value="ScpA"/>
    <property type="match status" value="1"/>
</dbReference>
<keyword evidence="2" id="KW-0963">Cytoplasm</keyword>
<evidence type="ECO:0000256" key="2">
    <source>
        <dbReference type="HAMAP-Rule" id="MF_01805"/>
    </source>
</evidence>
<evidence type="ECO:0000313" key="4">
    <source>
        <dbReference type="Proteomes" id="UP000054785"/>
    </source>
</evidence>
<dbReference type="STRING" id="45065.Lgee_1763"/>
<dbReference type="RefSeq" id="WP_028387144.1">
    <property type="nucleotide sequence ID" value="NZ_CAAAHN010000003.1"/>
</dbReference>
<protein>
    <recommendedName>
        <fullName evidence="1 2">Segregation and condensation protein A</fullName>
    </recommendedName>
</protein>
<keyword evidence="4" id="KW-1185">Reference proteome</keyword>
<dbReference type="GO" id="GO:0007059">
    <property type="term" value="P:chromosome segregation"/>
    <property type="evidence" value="ECO:0007669"/>
    <property type="project" value="UniProtKB-UniRule"/>
</dbReference>
<dbReference type="InterPro" id="IPR003768">
    <property type="entry name" value="ScpA"/>
</dbReference>
<dbReference type="Proteomes" id="UP000054785">
    <property type="component" value="Unassembled WGS sequence"/>
</dbReference>
<comment type="subcellular location">
    <subcellularLocation>
        <location evidence="2">Cytoplasm</location>
    </subcellularLocation>
    <text evidence="2">Associated with two foci at the outer edges of the nucleoid region in young cells, and at four foci within both cell halves in older cells.</text>
</comment>
<evidence type="ECO:0000313" key="3">
    <source>
        <dbReference type="EMBL" id="KTC97442.1"/>
    </source>
</evidence>
<dbReference type="Gene3D" id="6.10.250.2410">
    <property type="match status" value="1"/>
</dbReference>
<proteinExistence type="inferred from homology"/>
<dbReference type="GO" id="GO:0005737">
    <property type="term" value="C:cytoplasm"/>
    <property type="evidence" value="ECO:0007669"/>
    <property type="project" value="UniProtKB-SubCell"/>
</dbReference>